<sequence length="402" mass="44297" precursor="true">MKTPLLRSGACFCLCACLCLSCATMKSKMDLVYTGKVTGALSQQLVDSYAESLKDPVAARQTDEYTNWKVLYATNRSQERNPEGKIGYANEFDRSLQYGSSEVQISRKNHSDLKSKVIQTIWQGSPAPDGQVEINSLSAVPEVNFFEELNTLIAKSPQKDVLLFVHGFNVNFPSAVQRAAQIANELPFNGAVVCYSWPSQGGVEKYLLDGQVAQASVEPMAQFLETMVKSVPQGTKINIVVHSMGNRVVMRAMNRLPDNFAETKPFQNVVLAAPDVGVSEFRKLAPAIIEQSGRVTLYSGSGDVALVASEAVNQERRAGDSREPLIMKGVETIDVSAVDTSFMSHSYYGSNRAVLSDLFAVLKQNSSATQRKWLVSREFQGHQYWAFDKEPPEIKKVRSASL</sequence>
<reference evidence="2 3" key="1">
    <citation type="submission" date="2019-02" db="EMBL/GenBank/DDBJ databases">
        <title>Deep-cultivation of Planctomycetes and their phenomic and genomic characterization uncovers novel biology.</title>
        <authorList>
            <person name="Wiegand S."/>
            <person name="Jogler M."/>
            <person name="Boedeker C."/>
            <person name="Pinto D."/>
            <person name="Vollmers J."/>
            <person name="Rivas-Marin E."/>
            <person name="Kohn T."/>
            <person name="Peeters S.H."/>
            <person name="Heuer A."/>
            <person name="Rast P."/>
            <person name="Oberbeckmann S."/>
            <person name="Bunk B."/>
            <person name="Jeske O."/>
            <person name="Meyerdierks A."/>
            <person name="Storesund J.E."/>
            <person name="Kallscheuer N."/>
            <person name="Luecker S."/>
            <person name="Lage O.M."/>
            <person name="Pohl T."/>
            <person name="Merkel B.J."/>
            <person name="Hornburger P."/>
            <person name="Mueller R.-W."/>
            <person name="Bruemmer F."/>
            <person name="Labrenz M."/>
            <person name="Spormann A.M."/>
            <person name="Op den Camp H."/>
            <person name="Overmann J."/>
            <person name="Amann R."/>
            <person name="Jetten M.S.M."/>
            <person name="Mascher T."/>
            <person name="Medema M.H."/>
            <person name="Devos D.P."/>
            <person name="Kaster A.-K."/>
            <person name="Ovreas L."/>
            <person name="Rohde M."/>
            <person name="Galperin M.Y."/>
            <person name="Jogler C."/>
        </authorList>
    </citation>
    <scope>NUCLEOTIDE SEQUENCE [LARGE SCALE GENOMIC DNA]</scope>
    <source>
        <strain evidence="2 3">HG66A1</strain>
    </source>
</reference>
<protein>
    <submittedName>
        <fullName evidence="2">Alpha/beta hydrolase family protein</fullName>
    </submittedName>
</protein>
<evidence type="ECO:0000256" key="1">
    <source>
        <dbReference type="SAM" id="SignalP"/>
    </source>
</evidence>
<dbReference type="EMBL" id="CP036266">
    <property type="protein sequence ID" value="QDT24211.1"/>
    <property type="molecule type" value="Genomic_DNA"/>
</dbReference>
<keyword evidence="2" id="KW-0378">Hydrolase</keyword>
<evidence type="ECO:0000313" key="3">
    <source>
        <dbReference type="Proteomes" id="UP000320421"/>
    </source>
</evidence>
<dbReference type="PANTHER" id="PTHR36513:SF1">
    <property type="entry name" value="TRANSMEMBRANE PROTEIN"/>
    <property type="match status" value="1"/>
</dbReference>
<gene>
    <name evidence="2" type="ORF">HG66A1_60430</name>
</gene>
<dbReference type="OrthoDB" id="334507at2"/>
<dbReference type="SUPFAM" id="SSF53474">
    <property type="entry name" value="alpha/beta-Hydrolases"/>
    <property type="match status" value="1"/>
</dbReference>
<keyword evidence="1" id="KW-0732">Signal</keyword>
<dbReference type="Proteomes" id="UP000320421">
    <property type="component" value="Chromosome"/>
</dbReference>
<keyword evidence="3" id="KW-1185">Reference proteome</keyword>
<organism evidence="2 3">
    <name type="scientific">Gimesia chilikensis</name>
    <dbReference type="NCBI Taxonomy" id="2605989"/>
    <lineage>
        <taxon>Bacteria</taxon>
        <taxon>Pseudomonadati</taxon>
        <taxon>Planctomycetota</taxon>
        <taxon>Planctomycetia</taxon>
        <taxon>Planctomycetales</taxon>
        <taxon>Planctomycetaceae</taxon>
        <taxon>Gimesia</taxon>
    </lineage>
</organism>
<evidence type="ECO:0000313" key="2">
    <source>
        <dbReference type="EMBL" id="QDT24211.1"/>
    </source>
</evidence>
<dbReference type="Gene3D" id="3.40.50.1820">
    <property type="entry name" value="alpha/beta hydrolase"/>
    <property type="match status" value="1"/>
</dbReference>
<dbReference type="InterPro" id="IPR029058">
    <property type="entry name" value="AB_hydrolase_fold"/>
</dbReference>
<dbReference type="AlphaFoldDB" id="A0A517PXV2"/>
<feature type="chain" id="PRO_5021869028" evidence="1">
    <location>
        <begin position="24"/>
        <end position="402"/>
    </location>
</feature>
<dbReference type="GO" id="GO:0016787">
    <property type="term" value="F:hydrolase activity"/>
    <property type="evidence" value="ECO:0007669"/>
    <property type="project" value="UniProtKB-KW"/>
</dbReference>
<name>A0A517PXV2_9PLAN</name>
<dbReference type="PANTHER" id="PTHR36513">
    <property type="entry name" value="ABC TRANSMEMBRANE TYPE-1 DOMAIN-CONTAINING PROTEIN"/>
    <property type="match status" value="1"/>
</dbReference>
<feature type="signal peptide" evidence="1">
    <location>
        <begin position="1"/>
        <end position="23"/>
    </location>
</feature>
<dbReference type="InterPro" id="IPR010297">
    <property type="entry name" value="DUF900_hydrolase"/>
</dbReference>
<accession>A0A517PXV2</accession>
<dbReference type="Pfam" id="PF05990">
    <property type="entry name" value="DUF900"/>
    <property type="match status" value="1"/>
</dbReference>
<proteinExistence type="predicted"/>